<name>A0A518I5X4_9PLAN</name>
<accession>A0A518I5X4</accession>
<dbReference type="Pfam" id="PF02230">
    <property type="entry name" value="Abhydrolase_2"/>
    <property type="match status" value="1"/>
</dbReference>
<dbReference type="InterPro" id="IPR003140">
    <property type="entry name" value="PLipase/COase/thioEstase"/>
</dbReference>
<dbReference type="PANTHER" id="PTHR43037:SF1">
    <property type="entry name" value="BLL1128 PROTEIN"/>
    <property type="match status" value="1"/>
</dbReference>
<dbReference type="Proteomes" id="UP000318313">
    <property type="component" value="Chromosome"/>
</dbReference>
<proteinExistence type="predicted"/>
<dbReference type="PANTHER" id="PTHR43037">
    <property type="entry name" value="UNNAMED PRODUCT-RELATED"/>
    <property type="match status" value="1"/>
</dbReference>
<dbReference type="GO" id="GO:0016787">
    <property type="term" value="F:hydrolase activity"/>
    <property type="evidence" value="ECO:0007669"/>
    <property type="project" value="InterPro"/>
</dbReference>
<evidence type="ECO:0000259" key="2">
    <source>
        <dbReference type="Pfam" id="PF02230"/>
    </source>
</evidence>
<gene>
    <name evidence="3" type="ORF">Enr17x_05280</name>
</gene>
<dbReference type="EMBL" id="CP037452">
    <property type="protein sequence ID" value="QDV48516.1"/>
    <property type="molecule type" value="Genomic_DNA"/>
</dbReference>
<dbReference type="KEGG" id="gfm:Enr17x_05280"/>
<keyword evidence="4" id="KW-1185">Reference proteome</keyword>
<dbReference type="InterPro" id="IPR029058">
    <property type="entry name" value="AB_hydrolase_fold"/>
</dbReference>
<feature type="domain" description="Phospholipase/carboxylesterase/thioesterase" evidence="2">
    <location>
        <begin position="76"/>
        <end position="261"/>
    </location>
</feature>
<dbReference type="SUPFAM" id="SSF53474">
    <property type="entry name" value="alpha/beta-Hydrolases"/>
    <property type="match status" value="1"/>
</dbReference>
<dbReference type="InterPro" id="IPR050955">
    <property type="entry name" value="Plant_Biomass_Hydrol_Est"/>
</dbReference>
<dbReference type="RefSeq" id="WP_145305650.1">
    <property type="nucleotide sequence ID" value="NZ_CP037452.1"/>
</dbReference>
<evidence type="ECO:0000313" key="4">
    <source>
        <dbReference type="Proteomes" id="UP000318313"/>
    </source>
</evidence>
<protein>
    <submittedName>
        <fullName evidence="3">Esterase</fullName>
    </submittedName>
</protein>
<dbReference type="OrthoDB" id="9764953at2"/>
<sequence length="277" mass="31482">MKISKFNLICFLIWGSVNLIALGAIRYQERQVLDEKGLDSDAVYNFEELSYPIQFPVYTTQVPFTARLLKPRVVERDQKYPLIVFLHGSGERGYDNVSQLRSLPQQMAQPDRQEKYPCYLLAPQCPKEMNWSSAIVAPNSPQDSRNLIDLIHQMISEISQKHAIDPRRIYITGFSMGGYGTWSMIAQYPDLFAAASPICGGGDPETVSKFVHLPLWVVHGDEDQVVPVSESRKMIEALRALGASPLYHELEGGKHNCWSQTYGQSNQLLDWLFDQKQ</sequence>
<dbReference type="AlphaFoldDB" id="A0A518I5X4"/>
<evidence type="ECO:0000256" key="1">
    <source>
        <dbReference type="ARBA" id="ARBA00022729"/>
    </source>
</evidence>
<dbReference type="Gene3D" id="3.40.50.1820">
    <property type="entry name" value="alpha/beta hydrolase"/>
    <property type="match status" value="1"/>
</dbReference>
<keyword evidence="1" id="KW-0732">Signal</keyword>
<organism evidence="3 4">
    <name type="scientific">Gimesia fumaroli</name>
    <dbReference type="NCBI Taxonomy" id="2527976"/>
    <lineage>
        <taxon>Bacteria</taxon>
        <taxon>Pseudomonadati</taxon>
        <taxon>Planctomycetota</taxon>
        <taxon>Planctomycetia</taxon>
        <taxon>Planctomycetales</taxon>
        <taxon>Planctomycetaceae</taxon>
        <taxon>Gimesia</taxon>
    </lineage>
</organism>
<reference evidence="3 4" key="1">
    <citation type="submission" date="2019-03" db="EMBL/GenBank/DDBJ databases">
        <title>Deep-cultivation of Planctomycetes and their phenomic and genomic characterization uncovers novel biology.</title>
        <authorList>
            <person name="Wiegand S."/>
            <person name="Jogler M."/>
            <person name="Boedeker C."/>
            <person name="Pinto D."/>
            <person name="Vollmers J."/>
            <person name="Rivas-Marin E."/>
            <person name="Kohn T."/>
            <person name="Peeters S.H."/>
            <person name="Heuer A."/>
            <person name="Rast P."/>
            <person name="Oberbeckmann S."/>
            <person name="Bunk B."/>
            <person name="Jeske O."/>
            <person name="Meyerdierks A."/>
            <person name="Storesund J.E."/>
            <person name="Kallscheuer N."/>
            <person name="Luecker S."/>
            <person name="Lage O.M."/>
            <person name="Pohl T."/>
            <person name="Merkel B.J."/>
            <person name="Hornburger P."/>
            <person name="Mueller R.-W."/>
            <person name="Bruemmer F."/>
            <person name="Labrenz M."/>
            <person name="Spormann A.M."/>
            <person name="Op den Camp H."/>
            <person name="Overmann J."/>
            <person name="Amann R."/>
            <person name="Jetten M.S.M."/>
            <person name="Mascher T."/>
            <person name="Medema M.H."/>
            <person name="Devos D.P."/>
            <person name="Kaster A.-K."/>
            <person name="Ovreas L."/>
            <person name="Rohde M."/>
            <person name="Galperin M.Y."/>
            <person name="Jogler C."/>
        </authorList>
    </citation>
    <scope>NUCLEOTIDE SEQUENCE [LARGE SCALE GENOMIC DNA]</scope>
    <source>
        <strain evidence="3 4">Enr17</strain>
    </source>
</reference>
<evidence type="ECO:0000313" key="3">
    <source>
        <dbReference type="EMBL" id="QDV48516.1"/>
    </source>
</evidence>